<evidence type="ECO:0000313" key="2">
    <source>
        <dbReference type="EMBL" id="GAA4208755.1"/>
    </source>
</evidence>
<evidence type="ECO:0008006" key="4">
    <source>
        <dbReference type="Google" id="ProtNLM"/>
    </source>
</evidence>
<evidence type="ECO:0000256" key="1">
    <source>
        <dbReference type="SAM" id="MobiDB-lite"/>
    </source>
</evidence>
<gene>
    <name evidence="2" type="ORF">GCM10022252_74360</name>
</gene>
<evidence type="ECO:0000313" key="3">
    <source>
        <dbReference type="Proteomes" id="UP001501251"/>
    </source>
</evidence>
<name>A0ABP8BL85_9ACTN</name>
<accession>A0ABP8BL85</accession>
<proteinExistence type="predicted"/>
<dbReference type="RefSeq" id="WP_344923007.1">
    <property type="nucleotide sequence ID" value="NZ_BAABAQ010000019.1"/>
</dbReference>
<sequence length="123" mass="13115">MSALSDTDRLLQDLEREGLVFHLGVGGGDGSTVWFASEFREQVIADRLAMLPDEPTISVATAAVVLNVPLSHVIAEVRARTLAGHDNGRQIRVQREALAQRITSLGLPRPATPPDLPEGPAGS</sequence>
<dbReference type="EMBL" id="BAABAQ010000019">
    <property type="protein sequence ID" value="GAA4208755.1"/>
    <property type="molecule type" value="Genomic_DNA"/>
</dbReference>
<feature type="region of interest" description="Disordered" evidence="1">
    <location>
        <begin position="102"/>
        <end position="123"/>
    </location>
</feature>
<organism evidence="2 3">
    <name type="scientific">Streptosporangium oxazolinicum</name>
    <dbReference type="NCBI Taxonomy" id="909287"/>
    <lineage>
        <taxon>Bacteria</taxon>
        <taxon>Bacillati</taxon>
        <taxon>Actinomycetota</taxon>
        <taxon>Actinomycetes</taxon>
        <taxon>Streptosporangiales</taxon>
        <taxon>Streptosporangiaceae</taxon>
        <taxon>Streptosporangium</taxon>
    </lineage>
</organism>
<dbReference type="Proteomes" id="UP001501251">
    <property type="component" value="Unassembled WGS sequence"/>
</dbReference>
<comment type="caution">
    <text evidence="2">The sequence shown here is derived from an EMBL/GenBank/DDBJ whole genome shotgun (WGS) entry which is preliminary data.</text>
</comment>
<keyword evidence="3" id="KW-1185">Reference proteome</keyword>
<reference evidence="3" key="1">
    <citation type="journal article" date="2019" name="Int. J. Syst. Evol. Microbiol.">
        <title>The Global Catalogue of Microorganisms (GCM) 10K type strain sequencing project: providing services to taxonomists for standard genome sequencing and annotation.</title>
        <authorList>
            <consortium name="The Broad Institute Genomics Platform"/>
            <consortium name="The Broad Institute Genome Sequencing Center for Infectious Disease"/>
            <person name="Wu L."/>
            <person name="Ma J."/>
        </authorList>
    </citation>
    <scope>NUCLEOTIDE SEQUENCE [LARGE SCALE GENOMIC DNA]</scope>
    <source>
        <strain evidence="3">JCM 17388</strain>
    </source>
</reference>
<protein>
    <recommendedName>
        <fullName evidence="4">DNA-binding protein</fullName>
    </recommendedName>
</protein>